<reference evidence="1" key="1">
    <citation type="submission" date="2021-03" db="EMBL/GenBank/DDBJ databases">
        <title>Draft genome sequence of rust myrtle Austropuccinia psidii MF-1, a brazilian biotype.</title>
        <authorList>
            <person name="Quecine M.C."/>
            <person name="Pachon D.M.R."/>
            <person name="Bonatelli M.L."/>
            <person name="Correr F.H."/>
            <person name="Franceschini L.M."/>
            <person name="Leite T.F."/>
            <person name="Margarido G.R.A."/>
            <person name="Almeida C.A."/>
            <person name="Ferrarezi J.A."/>
            <person name="Labate C.A."/>
        </authorList>
    </citation>
    <scope>NUCLEOTIDE SEQUENCE</scope>
    <source>
        <strain evidence="1">MF-1</strain>
    </source>
</reference>
<dbReference type="SUPFAM" id="SSF53098">
    <property type="entry name" value="Ribonuclease H-like"/>
    <property type="match status" value="1"/>
</dbReference>
<dbReference type="AlphaFoldDB" id="A0A9Q3EQZ0"/>
<dbReference type="OrthoDB" id="5087195at2759"/>
<gene>
    <name evidence="1" type="ORF">O181_065389</name>
</gene>
<dbReference type="PANTHER" id="PTHR47501">
    <property type="entry name" value="TRANSPOSASE-RELATED"/>
    <property type="match status" value="1"/>
</dbReference>
<comment type="caution">
    <text evidence="1">The sequence shown here is derived from an EMBL/GenBank/DDBJ whole genome shotgun (WGS) entry which is preliminary data.</text>
</comment>
<accession>A0A9Q3EQZ0</accession>
<name>A0A9Q3EQZ0_9BASI</name>
<keyword evidence="2" id="KW-1185">Reference proteome</keyword>
<protein>
    <submittedName>
        <fullName evidence="1">Uncharacterized protein</fullName>
    </submittedName>
</protein>
<dbReference type="EMBL" id="AVOT02031989">
    <property type="protein sequence ID" value="MBW0525674.1"/>
    <property type="molecule type" value="Genomic_DNA"/>
</dbReference>
<dbReference type="InterPro" id="IPR012337">
    <property type="entry name" value="RNaseH-like_sf"/>
</dbReference>
<organism evidence="1 2">
    <name type="scientific">Austropuccinia psidii MF-1</name>
    <dbReference type="NCBI Taxonomy" id="1389203"/>
    <lineage>
        <taxon>Eukaryota</taxon>
        <taxon>Fungi</taxon>
        <taxon>Dikarya</taxon>
        <taxon>Basidiomycota</taxon>
        <taxon>Pucciniomycotina</taxon>
        <taxon>Pucciniomycetes</taxon>
        <taxon>Pucciniales</taxon>
        <taxon>Sphaerophragmiaceae</taxon>
        <taxon>Austropuccinia</taxon>
    </lineage>
</organism>
<dbReference type="Proteomes" id="UP000765509">
    <property type="component" value="Unassembled WGS sequence"/>
</dbReference>
<proteinExistence type="predicted"/>
<dbReference type="PANTHER" id="PTHR47501:SF5">
    <property type="entry name" value="HAT C-TERMINAL DIMERISATION DOMAIN-CONTAINING PROTEIN"/>
    <property type="match status" value="1"/>
</dbReference>
<sequence length="154" mass="16665">MGVTANFLGNKLELISFLLGLSKIEGDHSGTSLAELFLSILQRYNVESTILCITTDNALVNTRMAQEIGKKTPVFDPNQQAIGCMAHMIHLMARDDLNALGSQPDSIIEEPTKVAGPMSISNLVDPSDGLDLNYNSIVSCIARPSSYINQSPQQ</sequence>
<evidence type="ECO:0000313" key="1">
    <source>
        <dbReference type="EMBL" id="MBW0525674.1"/>
    </source>
</evidence>
<evidence type="ECO:0000313" key="2">
    <source>
        <dbReference type="Proteomes" id="UP000765509"/>
    </source>
</evidence>